<keyword evidence="2" id="KW-0812">Transmembrane</keyword>
<proteinExistence type="predicted"/>
<feature type="region of interest" description="Disordered" evidence="1">
    <location>
        <begin position="73"/>
        <end position="93"/>
    </location>
</feature>
<evidence type="ECO:0000313" key="4">
    <source>
        <dbReference type="Proteomes" id="UP000230069"/>
    </source>
</evidence>
<keyword evidence="2" id="KW-0472">Membrane</keyword>
<protein>
    <submittedName>
        <fullName evidence="3">Uncharacterized protein</fullName>
    </submittedName>
</protein>
<feature type="transmembrane region" description="Helical" evidence="2">
    <location>
        <begin position="107"/>
        <end position="128"/>
    </location>
</feature>
<accession>A0A2G5CKT5</accession>
<keyword evidence="2" id="KW-1133">Transmembrane helix</keyword>
<keyword evidence="4" id="KW-1185">Reference proteome</keyword>
<gene>
    <name evidence="3" type="ORF">AQUCO_04700036v1</name>
</gene>
<evidence type="ECO:0000256" key="1">
    <source>
        <dbReference type="SAM" id="MobiDB-lite"/>
    </source>
</evidence>
<dbReference type="InParanoid" id="A0A2G5CKT5"/>
<dbReference type="Proteomes" id="UP000230069">
    <property type="component" value="Unassembled WGS sequence"/>
</dbReference>
<sequence length="132" mass="14770">MRAPSLHNLLSSSLELGDFKGPSDGFTSPASEIFKTLSKRAHIYCGLITLRISKGLIGMETHFKLHLSDHVRNKTKGEQGRTEGGSLSPISKTTVAEKKHKHNKWSLYHILFYLAIPSSFKGPLLYFVRQFG</sequence>
<organism evidence="3 4">
    <name type="scientific">Aquilegia coerulea</name>
    <name type="common">Rocky mountain columbine</name>
    <dbReference type="NCBI Taxonomy" id="218851"/>
    <lineage>
        <taxon>Eukaryota</taxon>
        <taxon>Viridiplantae</taxon>
        <taxon>Streptophyta</taxon>
        <taxon>Embryophyta</taxon>
        <taxon>Tracheophyta</taxon>
        <taxon>Spermatophyta</taxon>
        <taxon>Magnoliopsida</taxon>
        <taxon>Ranunculales</taxon>
        <taxon>Ranunculaceae</taxon>
        <taxon>Thalictroideae</taxon>
        <taxon>Aquilegia</taxon>
    </lineage>
</organism>
<evidence type="ECO:0000313" key="3">
    <source>
        <dbReference type="EMBL" id="PIA31896.1"/>
    </source>
</evidence>
<name>A0A2G5CKT5_AQUCA</name>
<evidence type="ECO:0000256" key="2">
    <source>
        <dbReference type="SAM" id="Phobius"/>
    </source>
</evidence>
<dbReference type="AlphaFoldDB" id="A0A2G5CKT5"/>
<reference evidence="3 4" key="1">
    <citation type="submission" date="2017-09" db="EMBL/GenBank/DDBJ databases">
        <title>WGS assembly of Aquilegia coerulea Goldsmith.</title>
        <authorList>
            <person name="Hodges S."/>
            <person name="Kramer E."/>
            <person name="Nordborg M."/>
            <person name="Tomkins J."/>
            <person name="Borevitz J."/>
            <person name="Derieg N."/>
            <person name="Yan J."/>
            <person name="Mihaltcheva S."/>
            <person name="Hayes R.D."/>
            <person name="Rokhsar D."/>
        </authorList>
    </citation>
    <scope>NUCLEOTIDE SEQUENCE [LARGE SCALE GENOMIC DNA]</scope>
    <source>
        <strain evidence="4">cv. Goldsmith</strain>
    </source>
</reference>
<dbReference type="EMBL" id="KZ305064">
    <property type="protein sequence ID" value="PIA31896.1"/>
    <property type="molecule type" value="Genomic_DNA"/>
</dbReference>